<evidence type="ECO:0000313" key="7">
    <source>
        <dbReference type="EMBL" id="KAB0266517.1"/>
    </source>
</evidence>
<feature type="active site" description="Proton donor/acceptor" evidence="5">
    <location>
        <position position="230"/>
    </location>
</feature>
<accession>A0A5N3P9X6</accession>
<keyword evidence="4" id="KW-0119">Carbohydrate metabolism</keyword>
<evidence type="ECO:0000256" key="1">
    <source>
        <dbReference type="ARBA" id="ARBA00010716"/>
    </source>
</evidence>
<protein>
    <submittedName>
        <fullName evidence="7">Amidohydrolase family protein</fullName>
    </submittedName>
</protein>
<gene>
    <name evidence="7" type="ORF">FEZ63_14245</name>
</gene>
<dbReference type="PIRSF" id="PIRSF038994">
    <property type="entry name" value="NagA"/>
    <property type="match status" value="1"/>
</dbReference>
<evidence type="ECO:0000256" key="2">
    <source>
        <dbReference type="ARBA" id="ARBA00022723"/>
    </source>
</evidence>
<evidence type="ECO:0000256" key="3">
    <source>
        <dbReference type="ARBA" id="ARBA00022801"/>
    </source>
</evidence>
<keyword evidence="8" id="KW-1185">Reference proteome</keyword>
<dbReference type="OrthoDB" id="9776488at2"/>
<feature type="binding site" evidence="6">
    <location>
        <position position="172"/>
    </location>
    <ligand>
        <name>Zn(2+)</name>
        <dbReference type="ChEBI" id="CHEBI:29105"/>
    </ligand>
</feature>
<dbReference type="Proteomes" id="UP000325684">
    <property type="component" value="Unassembled WGS sequence"/>
</dbReference>
<dbReference type="GO" id="GO:0008448">
    <property type="term" value="F:N-acetylglucosamine-6-phosphate deacetylase activity"/>
    <property type="evidence" value="ECO:0007669"/>
    <property type="project" value="InterPro"/>
</dbReference>
<proteinExistence type="inferred from homology"/>
<dbReference type="Gene3D" id="3.20.20.140">
    <property type="entry name" value="Metal-dependent hydrolases"/>
    <property type="match status" value="1"/>
</dbReference>
<evidence type="ECO:0000256" key="4">
    <source>
        <dbReference type="PIRNR" id="PIRNR038994"/>
    </source>
</evidence>
<evidence type="ECO:0000313" key="8">
    <source>
        <dbReference type="Proteomes" id="UP000325684"/>
    </source>
</evidence>
<comment type="caution">
    <text evidence="7">The sequence shown here is derived from an EMBL/GenBank/DDBJ whole genome shotgun (WGS) entry which is preliminary data.</text>
</comment>
<reference evidence="7 8" key="1">
    <citation type="journal article" date="2019" name="Microorganisms">
        <title>Genome Insights into the Novel Species Microvirga brassicacearum, a Rapeseed Endophyte with Biotechnological Potential.</title>
        <authorList>
            <person name="Jimenez-Gomez A."/>
            <person name="Saati-Santamaria Z."/>
            <person name="Igual J.M."/>
            <person name="Rivas R."/>
            <person name="Mateos P.F."/>
            <person name="Garcia-Fraile P."/>
        </authorList>
    </citation>
    <scope>NUCLEOTIDE SEQUENCE [LARGE SCALE GENOMIC DNA]</scope>
    <source>
        <strain evidence="7 8">CDVBN77</strain>
    </source>
</reference>
<sequence length="352" mass="37052">MQSHGLVDLQVNGFAGVDFNTASLQADAFDKAVAAMFATGVTTFLPTIITASTDDLSSRFAALDRAVAQSRLGRLMVPGYHLEGPFLNPADGYAGCHPPAVMIAPDSDLVFRLEAGLSRPILLITIAPELPGSEDFIRTMSAAGKIVAIGHSAADAQTIERAVQAGARMSTHLGNGIPQILPKLDNTIFAQLAHDGLHASFIGDGIHLPQPALRAMVRAKGIARSILVTDAVSAAATAPGTYAFAGMVIEHGTDGSVRKPGGRTLAGSALTMDRAVRKIVEWRIASASEAFAMASDNPFDLLAPALQAHGVMAPDRGRVRWSEDVRVLEVRSGSEVYSSNDKRVTIAERTGH</sequence>
<evidence type="ECO:0000256" key="5">
    <source>
        <dbReference type="PIRSR" id="PIRSR038994-1"/>
    </source>
</evidence>
<dbReference type="InterPro" id="IPR032466">
    <property type="entry name" value="Metal_Hydrolase"/>
</dbReference>
<keyword evidence="3 4" id="KW-0378">Hydrolase</keyword>
<comment type="cofactor">
    <cofactor evidence="6">
        <name>a divalent metal cation</name>
        <dbReference type="ChEBI" id="CHEBI:60240"/>
    </cofactor>
    <text evidence="6">Binds 1 divalent metal cation per subunit.</text>
</comment>
<dbReference type="InterPro" id="IPR003764">
    <property type="entry name" value="GlcNAc_6-P_deAcase"/>
</dbReference>
<dbReference type="EMBL" id="VCMV01000021">
    <property type="protein sequence ID" value="KAB0266517.1"/>
    <property type="molecule type" value="Genomic_DNA"/>
</dbReference>
<evidence type="ECO:0000256" key="6">
    <source>
        <dbReference type="PIRSR" id="PIRSR038994-3"/>
    </source>
</evidence>
<dbReference type="PANTHER" id="PTHR11113:SF14">
    <property type="entry name" value="N-ACETYLGLUCOSAMINE-6-PHOSPHATE DEACETYLASE"/>
    <property type="match status" value="1"/>
</dbReference>
<organism evidence="7 8">
    <name type="scientific">Microvirga brassicacearum</name>
    <dbReference type="NCBI Taxonomy" id="2580413"/>
    <lineage>
        <taxon>Bacteria</taxon>
        <taxon>Pseudomonadati</taxon>
        <taxon>Pseudomonadota</taxon>
        <taxon>Alphaproteobacteria</taxon>
        <taxon>Hyphomicrobiales</taxon>
        <taxon>Methylobacteriaceae</taxon>
        <taxon>Microvirga</taxon>
    </lineage>
</organism>
<comment type="similarity">
    <text evidence="1 4">Belongs to the metallo-dependent hydrolases superfamily. NagA family.</text>
</comment>
<dbReference type="SUPFAM" id="SSF51556">
    <property type="entry name" value="Metallo-dependent hydrolases"/>
    <property type="match status" value="1"/>
</dbReference>
<dbReference type="AlphaFoldDB" id="A0A5N3P9X6"/>
<dbReference type="RefSeq" id="WP_150945547.1">
    <property type="nucleotide sequence ID" value="NZ_VCMV01000021.1"/>
</dbReference>
<feature type="binding site" evidence="6">
    <location>
        <position position="83"/>
    </location>
    <ligand>
        <name>Zn(2+)</name>
        <dbReference type="ChEBI" id="CHEBI:29105"/>
    </ligand>
</feature>
<dbReference type="PANTHER" id="PTHR11113">
    <property type="entry name" value="N-ACETYLGLUCOSAMINE-6-PHOSPHATE DEACETYLASE"/>
    <property type="match status" value="1"/>
</dbReference>
<dbReference type="GO" id="GO:0046872">
    <property type="term" value="F:metal ion binding"/>
    <property type="evidence" value="ECO:0007669"/>
    <property type="project" value="UniProtKB-KW"/>
</dbReference>
<feature type="binding site" evidence="6">
    <location>
        <position position="151"/>
    </location>
    <ligand>
        <name>Zn(2+)</name>
        <dbReference type="ChEBI" id="CHEBI:29105"/>
    </ligand>
</feature>
<name>A0A5N3P9X6_9HYPH</name>
<keyword evidence="2 6" id="KW-0479">Metal-binding</keyword>
<dbReference type="GO" id="GO:0006046">
    <property type="term" value="P:N-acetylglucosamine catabolic process"/>
    <property type="evidence" value="ECO:0007669"/>
    <property type="project" value="TreeGrafter"/>
</dbReference>